<accession>A0A3N4P0U7</accession>
<dbReference type="Gene3D" id="3.40.630.10">
    <property type="entry name" value="Zn peptidases"/>
    <property type="match status" value="1"/>
</dbReference>
<dbReference type="PANTHER" id="PTHR11705:SF143">
    <property type="entry name" value="SLL0236 PROTEIN"/>
    <property type="match status" value="1"/>
</dbReference>
<evidence type="ECO:0000256" key="6">
    <source>
        <dbReference type="ARBA" id="ARBA00023049"/>
    </source>
</evidence>
<dbReference type="InterPro" id="IPR029062">
    <property type="entry name" value="Class_I_gatase-like"/>
</dbReference>
<dbReference type="SMART" id="SM00631">
    <property type="entry name" value="Zn_pept"/>
    <property type="match status" value="1"/>
</dbReference>
<dbReference type="CDD" id="cd06238">
    <property type="entry name" value="M14-like"/>
    <property type="match status" value="1"/>
</dbReference>
<dbReference type="AlphaFoldDB" id="A0A3N4P0U7"/>
<comment type="caution">
    <text evidence="7">Lacks conserved residue(s) required for the propagation of feature annotation.</text>
</comment>
<evidence type="ECO:0000256" key="1">
    <source>
        <dbReference type="ARBA" id="ARBA00001947"/>
    </source>
</evidence>
<sequence length="844" mass="95893">MKNILFFITLLVFSINSFSQSKSPKEFLGYELGDRFTRHHQVVDYFNHIATENNNVKLVKYGETYENRPLHLAFITAPKNFSKLENLRTNHLKSIGILEGIGNSDVTIVWLSYNVHGNEAVSTEAAMKTLYALVDPTNSEIKKWLENTIVIIDPCLNPDGRDRYVNWYNQYQNKPFNINPDSKEHHEPWPGGRANHYLFDLNRDWAWASQVETQSRLKEYNKWMPHIHVDFHEQGINNPYYFAPAAEPYHEIITDFQRDFQVEIGKNHAKYFDKNGWLYFTKEVFDLLYPSYGDTYPLYNGAIGMTYEQGGSGRAGLGIKTADDDVLTLKDRIEHHYTTGLSTIEMASLNADKLQQELIAYFKKATQNSSGKYKSYVISSNNSKDKINSLKKLLDTHQIKYGSPSSSSSAKAFDYKNNSTKNVRIKENDLVINTNQPKSNFINALFEPQTKLVDSLTYDITAWSIPYSRGLEAYALTKALVLKEVSTNVVEPNVSGVKKPYAYLTKWNSIEDASFLAYLLQNKVKVRFSTSAFSIEGKEYGAGTLIITRKGNEKLGNKFDVIVSNAANKFDRKVIGVTSGFVSKGKDFGSSSVRYLKAPKVVVLSGDGVSSLGFGEVWHFFEQQINYPITVLDTDYFNRVDLSQYDVLVLPSGYYGSIFNKNKLDELKTWVQKGGRVVAIDRALSTFASSDAFELSKYKDDDERKAKEKERKEQQEKLVLERYDNLERKSLSNITTGSIFKAKMDNSYPLGFGYDNHYYTLRQGNNNFAYLTEGVNVSVIVSKNDLVSGFAGVNALKDIETSLVFGVEEKGRGAVIYLADNPLFRSFWENGKLIFSNAIFMVGQ</sequence>
<evidence type="ECO:0000256" key="4">
    <source>
        <dbReference type="ARBA" id="ARBA00022801"/>
    </source>
</evidence>
<dbReference type="Proteomes" id="UP000270856">
    <property type="component" value="Unassembled WGS sequence"/>
</dbReference>
<evidence type="ECO:0000313" key="9">
    <source>
        <dbReference type="EMBL" id="RPD98190.1"/>
    </source>
</evidence>
<dbReference type="RefSeq" id="WP_123897223.1">
    <property type="nucleotide sequence ID" value="NZ_RPFJ01000007.1"/>
</dbReference>
<comment type="cofactor">
    <cofactor evidence="1">
        <name>Zn(2+)</name>
        <dbReference type="ChEBI" id="CHEBI:29105"/>
    </cofactor>
</comment>
<comment type="similarity">
    <text evidence="2 7">Belongs to the peptidase M14 family.</text>
</comment>
<keyword evidence="9" id="KW-0121">Carboxypeptidase</keyword>
<dbReference type="PROSITE" id="PS52035">
    <property type="entry name" value="PEPTIDASE_M14"/>
    <property type="match status" value="1"/>
</dbReference>
<dbReference type="PANTHER" id="PTHR11705">
    <property type="entry name" value="PROTEASE FAMILY M14 CARBOXYPEPTIDASE A,B"/>
    <property type="match status" value="1"/>
</dbReference>
<evidence type="ECO:0000259" key="8">
    <source>
        <dbReference type="PROSITE" id="PS52035"/>
    </source>
</evidence>
<dbReference type="GO" id="GO:0005615">
    <property type="term" value="C:extracellular space"/>
    <property type="evidence" value="ECO:0007669"/>
    <property type="project" value="TreeGrafter"/>
</dbReference>
<reference evidence="9 10" key="1">
    <citation type="submission" date="2018-11" db="EMBL/GenBank/DDBJ databases">
        <title>Aureibaculum marinum gen. nov., sp. nov., a member of the family Flavobacteriaceae isolated from the Bohai Sea.</title>
        <authorList>
            <person name="Ji X."/>
        </authorList>
    </citation>
    <scope>NUCLEOTIDE SEQUENCE [LARGE SCALE GENOMIC DNA]</scope>
    <source>
        <strain evidence="9 10">BH-SD17</strain>
    </source>
</reference>
<dbReference type="GO" id="GO:0008270">
    <property type="term" value="F:zinc ion binding"/>
    <property type="evidence" value="ECO:0007669"/>
    <property type="project" value="InterPro"/>
</dbReference>
<evidence type="ECO:0000256" key="7">
    <source>
        <dbReference type="PROSITE-ProRule" id="PRU01379"/>
    </source>
</evidence>
<protein>
    <submittedName>
        <fullName evidence="9">Zinc carboxypeptidase</fullName>
    </submittedName>
</protein>
<dbReference type="OrthoDB" id="9758209at2"/>
<evidence type="ECO:0000256" key="3">
    <source>
        <dbReference type="ARBA" id="ARBA00022670"/>
    </source>
</evidence>
<keyword evidence="5" id="KW-0862">Zinc</keyword>
<dbReference type="GO" id="GO:0006508">
    <property type="term" value="P:proteolysis"/>
    <property type="evidence" value="ECO:0007669"/>
    <property type="project" value="UniProtKB-KW"/>
</dbReference>
<keyword evidence="3" id="KW-0645">Protease</keyword>
<evidence type="ECO:0000313" key="10">
    <source>
        <dbReference type="Proteomes" id="UP000270856"/>
    </source>
</evidence>
<gene>
    <name evidence="9" type="ORF">EGM88_06770</name>
</gene>
<keyword evidence="6" id="KW-0482">Metalloprotease</keyword>
<feature type="domain" description="Peptidase M14" evidence="8">
    <location>
        <begin position="35"/>
        <end position="377"/>
    </location>
</feature>
<organism evidence="9 10">
    <name type="scientific">Aureibaculum marinum</name>
    <dbReference type="NCBI Taxonomy" id="2487930"/>
    <lineage>
        <taxon>Bacteria</taxon>
        <taxon>Pseudomonadati</taxon>
        <taxon>Bacteroidota</taxon>
        <taxon>Flavobacteriia</taxon>
        <taxon>Flavobacteriales</taxon>
        <taxon>Flavobacteriaceae</taxon>
        <taxon>Aureibaculum</taxon>
    </lineage>
</organism>
<evidence type="ECO:0000256" key="2">
    <source>
        <dbReference type="ARBA" id="ARBA00005988"/>
    </source>
</evidence>
<dbReference type="Pfam" id="PF00246">
    <property type="entry name" value="Peptidase_M14"/>
    <property type="match status" value="1"/>
</dbReference>
<name>A0A3N4P0U7_9FLAO</name>
<dbReference type="GO" id="GO:0004181">
    <property type="term" value="F:metallocarboxypeptidase activity"/>
    <property type="evidence" value="ECO:0007669"/>
    <property type="project" value="InterPro"/>
</dbReference>
<dbReference type="Gene3D" id="3.40.50.880">
    <property type="match status" value="1"/>
</dbReference>
<keyword evidence="10" id="KW-1185">Reference proteome</keyword>
<dbReference type="EMBL" id="RPFJ01000007">
    <property type="protein sequence ID" value="RPD98190.1"/>
    <property type="molecule type" value="Genomic_DNA"/>
</dbReference>
<dbReference type="SUPFAM" id="SSF52317">
    <property type="entry name" value="Class I glutamine amidotransferase-like"/>
    <property type="match status" value="1"/>
</dbReference>
<dbReference type="CDD" id="cd01653">
    <property type="entry name" value="GATase1"/>
    <property type="match status" value="1"/>
</dbReference>
<dbReference type="InterPro" id="IPR000834">
    <property type="entry name" value="Peptidase_M14"/>
</dbReference>
<evidence type="ECO:0000256" key="5">
    <source>
        <dbReference type="ARBA" id="ARBA00022833"/>
    </source>
</evidence>
<proteinExistence type="inferred from homology"/>
<comment type="caution">
    <text evidence="9">The sequence shown here is derived from an EMBL/GenBank/DDBJ whole genome shotgun (WGS) entry which is preliminary data.</text>
</comment>
<dbReference type="SUPFAM" id="SSF53187">
    <property type="entry name" value="Zn-dependent exopeptidases"/>
    <property type="match status" value="1"/>
</dbReference>
<keyword evidence="4" id="KW-0378">Hydrolase</keyword>